<protein>
    <submittedName>
        <fullName evidence="1">DUF2507 domain-containing protein</fullName>
    </submittedName>
</protein>
<dbReference type="AlphaFoldDB" id="A0A3P2RC91"/>
<comment type="caution">
    <text evidence="1">The sequence shown here is derived from an EMBL/GenBank/DDBJ whole genome shotgun (WGS) entry which is preliminary data.</text>
</comment>
<evidence type="ECO:0000313" key="1">
    <source>
        <dbReference type="EMBL" id="RRG18369.1"/>
    </source>
</evidence>
<dbReference type="SUPFAM" id="SSF111126">
    <property type="entry name" value="Ligand-binding domain in the NO signalling and Golgi transport"/>
    <property type="match status" value="1"/>
</dbReference>
<dbReference type="Pfam" id="PF10702">
    <property type="entry name" value="DUF2507"/>
    <property type="match status" value="1"/>
</dbReference>
<accession>A0A3P2RC91</accession>
<sequence length="141" mass="15605">MDESVQSPETNTFALTVLRDRLLPDLLQEDESNILYWAGKDLAQREELSSITAIELCFNRIGFGSLKAMSRQGTELKWELSGPIVLARQAERKTPSFYLEAGFLAQAIEAISGTGVEAQVETNERGVVFTVLAEQSLDLPI</sequence>
<dbReference type="Gene3D" id="3.30.1380.20">
    <property type="entry name" value="Trafficking protein particle complex subunit 3"/>
    <property type="match status" value="1"/>
</dbReference>
<dbReference type="InterPro" id="IPR024096">
    <property type="entry name" value="NO_sig/Golgi_transp_ligand-bd"/>
</dbReference>
<proteinExistence type="predicted"/>
<name>A0A3P2RC91_WEIVI</name>
<gene>
    <name evidence="1" type="ORF">D3P96_03535</name>
</gene>
<dbReference type="Proteomes" id="UP000275836">
    <property type="component" value="Unassembled WGS sequence"/>
</dbReference>
<reference evidence="1 2" key="1">
    <citation type="submission" date="2018-10" db="EMBL/GenBank/DDBJ databases">
        <title>Draft genome sequence of Weissella viridescens UCO-SMC3.</title>
        <authorList>
            <person name="Garcia-Cancino A."/>
            <person name="Espinoza-Monje M."/>
            <person name="Albarracin L."/>
            <person name="Garcia-Castillo V."/>
            <person name="Campos-Martin J."/>
            <person name="Nakano Y."/>
            <person name="Guitierrez-Zamorano C."/>
            <person name="Ikeda-Ohtsubo W."/>
            <person name="Morita H."/>
            <person name="Kitazawa H."/>
            <person name="Villena J."/>
        </authorList>
    </citation>
    <scope>NUCLEOTIDE SEQUENCE [LARGE SCALE GENOMIC DNA]</scope>
    <source>
        <strain evidence="1 2">UCO-SMC3</strain>
    </source>
</reference>
<evidence type="ECO:0000313" key="2">
    <source>
        <dbReference type="Proteomes" id="UP000275836"/>
    </source>
</evidence>
<dbReference type="RefSeq" id="WP_124943012.1">
    <property type="nucleotide sequence ID" value="NZ_RHGY01000002.1"/>
</dbReference>
<organism evidence="1 2">
    <name type="scientific">Weissella viridescens</name>
    <name type="common">Lactobacillus viridescens</name>
    <dbReference type="NCBI Taxonomy" id="1629"/>
    <lineage>
        <taxon>Bacteria</taxon>
        <taxon>Bacillati</taxon>
        <taxon>Bacillota</taxon>
        <taxon>Bacilli</taxon>
        <taxon>Lactobacillales</taxon>
        <taxon>Lactobacillaceae</taxon>
        <taxon>Weissella</taxon>
    </lineage>
</organism>
<dbReference type="InterPro" id="IPR019642">
    <property type="entry name" value="DUF2507"/>
</dbReference>
<dbReference type="OrthoDB" id="2965348at2"/>
<dbReference type="EMBL" id="RHGY01000002">
    <property type="protein sequence ID" value="RRG18369.1"/>
    <property type="molecule type" value="Genomic_DNA"/>
</dbReference>